<reference evidence="2" key="2">
    <citation type="submission" date="2020-09" db="EMBL/GenBank/DDBJ databases">
        <authorList>
            <person name="Sun Q."/>
            <person name="Ohkuma M."/>
        </authorList>
    </citation>
    <scope>NUCLEOTIDE SEQUENCE</scope>
    <source>
        <strain evidence="2">JCM 13064</strain>
    </source>
</reference>
<gene>
    <name evidence="2" type="ORF">GCM10007964_73580</name>
</gene>
<organism evidence="2 3">
    <name type="scientific">Sphaerisporangium melleum</name>
    <dbReference type="NCBI Taxonomy" id="321316"/>
    <lineage>
        <taxon>Bacteria</taxon>
        <taxon>Bacillati</taxon>
        <taxon>Actinomycetota</taxon>
        <taxon>Actinomycetes</taxon>
        <taxon>Streptosporangiales</taxon>
        <taxon>Streptosporangiaceae</taxon>
        <taxon>Sphaerisporangium</taxon>
    </lineage>
</organism>
<keyword evidence="3" id="KW-1185">Reference proteome</keyword>
<proteinExistence type="predicted"/>
<evidence type="ECO:0000259" key="1">
    <source>
        <dbReference type="Pfam" id="PF21806"/>
    </source>
</evidence>
<comment type="caution">
    <text evidence="2">The sequence shown here is derived from an EMBL/GenBank/DDBJ whole genome shotgun (WGS) entry which is preliminary data.</text>
</comment>
<dbReference type="Proteomes" id="UP000645217">
    <property type="component" value="Unassembled WGS sequence"/>
</dbReference>
<evidence type="ECO:0000313" key="3">
    <source>
        <dbReference type="Proteomes" id="UP000645217"/>
    </source>
</evidence>
<protein>
    <recommendedName>
        <fullName evidence="1">DUF6879 domain-containing protein</fullName>
    </recommendedName>
</protein>
<evidence type="ECO:0000313" key="2">
    <source>
        <dbReference type="EMBL" id="GGL20916.1"/>
    </source>
</evidence>
<feature type="domain" description="DUF6879" evidence="1">
    <location>
        <begin position="11"/>
        <end position="178"/>
    </location>
</feature>
<dbReference type="Pfam" id="PF21806">
    <property type="entry name" value="DUF6879"/>
    <property type="match status" value="1"/>
</dbReference>
<reference evidence="2" key="1">
    <citation type="journal article" date="2014" name="Int. J. Syst. Evol. Microbiol.">
        <title>Complete genome sequence of Corynebacterium casei LMG S-19264T (=DSM 44701T), isolated from a smear-ripened cheese.</title>
        <authorList>
            <consortium name="US DOE Joint Genome Institute (JGI-PGF)"/>
            <person name="Walter F."/>
            <person name="Albersmeier A."/>
            <person name="Kalinowski J."/>
            <person name="Ruckert C."/>
        </authorList>
    </citation>
    <scope>NUCLEOTIDE SEQUENCE</scope>
    <source>
        <strain evidence="2">JCM 13064</strain>
    </source>
</reference>
<accession>A0A917VW53</accession>
<name>A0A917VW53_9ACTN</name>
<dbReference type="RefSeq" id="WP_229691763.1">
    <property type="nucleotide sequence ID" value="NZ_BMNT01000075.1"/>
</dbReference>
<dbReference type="EMBL" id="BMNT01000075">
    <property type="protein sequence ID" value="GGL20916.1"/>
    <property type="molecule type" value="Genomic_DNA"/>
</dbReference>
<dbReference type="InterPro" id="IPR049244">
    <property type="entry name" value="DUF6879"/>
</dbReference>
<sequence>MSWSAGAPTFEQWTTLFRSCERSAVHLEMRDVYAVSAEDPTFSAWRAGQRYDPNDEKSWWRPWLTLMRETTGRGVQVRRARIVSEPVTEYIRFEYDVSFTNLVAGEQGRWLPRRLASGIALPGNDFWLFDGDRVQFNHFTGEGDWAGVEWRDEPDVVKLCAAAFDAVWAAGIDHGDYTPA</sequence>
<dbReference type="AlphaFoldDB" id="A0A917VW53"/>